<dbReference type="Proteomes" id="UP000735302">
    <property type="component" value="Unassembled WGS sequence"/>
</dbReference>
<evidence type="ECO:0000313" key="2">
    <source>
        <dbReference type="Proteomes" id="UP000735302"/>
    </source>
</evidence>
<name>A0AAV3Z8H3_9GAST</name>
<comment type="caution">
    <text evidence="1">The sequence shown here is derived from an EMBL/GenBank/DDBJ whole genome shotgun (WGS) entry which is preliminary data.</text>
</comment>
<protein>
    <submittedName>
        <fullName evidence="1">Uncharacterized protein</fullName>
    </submittedName>
</protein>
<gene>
    <name evidence="1" type="ORF">PoB_001672400</name>
</gene>
<reference evidence="1 2" key="1">
    <citation type="journal article" date="2021" name="Elife">
        <title>Chloroplast acquisition without the gene transfer in kleptoplastic sea slugs, Plakobranchus ocellatus.</title>
        <authorList>
            <person name="Maeda T."/>
            <person name="Takahashi S."/>
            <person name="Yoshida T."/>
            <person name="Shimamura S."/>
            <person name="Takaki Y."/>
            <person name="Nagai Y."/>
            <person name="Toyoda A."/>
            <person name="Suzuki Y."/>
            <person name="Arimoto A."/>
            <person name="Ishii H."/>
            <person name="Satoh N."/>
            <person name="Nishiyama T."/>
            <person name="Hasebe M."/>
            <person name="Maruyama T."/>
            <person name="Minagawa J."/>
            <person name="Obokata J."/>
            <person name="Shigenobu S."/>
        </authorList>
    </citation>
    <scope>NUCLEOTIDE SEQUENCE [LARGE SCALE GENOMIC DNA]</scope>
</reference>
<accession>A0AAV3Z8H3</accession>
<dbReference type="EMBL" id="BLXT01002015">
    <property type="protein sequence ID" value="GFN90218.1"/>
    <property type="molecule type" value="Genomic_DNA"/>
</dbReference>
<keyword evidence="2" id="KW-1185">Reference proteome</keyword>
<dbReference type="AlphaFoldDB" id="A0AAV3Z8H3"/>
<proteinExistence type="predicted"/>
<organism evidence="1 2">
    <name type="scientific">Plakobranchus ocellatus</name>
    <dbReference type="NCBI Taxonomy" id="259542"/>
    <lineage>
        <taxon>Eukaryota</taxon>
        <taxon>Metazoa</taxon>
        <taxon>Spiralia</taxon>
        <taxon>Lophotrochozoa</taxon>
        <taxon>Mollusca</taxon>
        <taxon>Gastropoda</taxon>
        <taxon>Heterobranchia</taxon>
        <taxon>Euthyneura</taxon>
        <taxon>Panpulmonata</taxon>
        <taxon>Sacoglossa</taxon>
        <taxon>Placobranchoidea</taxon>
        <taxon>Plakobranchidae</taxon>
        <taxon>Plakobranchus</taxon>
    </lineage>
</organism>
<sequence length="77" mass="8251">MASPRPDGFSCTHGTCVDGICKNASAAATDIQLYASFSKQDRTGKGEFQGSYGSRLNSQAFDLLIMLPLLMLLDQCS</sequence>
<evidence type="ECO:0000313" key="1">
    <source>
        <dbReference type="EMBL" id="GFN90218.1"/>
    </source>
</evidence>